<sequence>MSKDGWRLAIKTEDARFVLFGTRQLLVHKQTTHHWDEFVKLIRSVYYILKRNRSVAHMKEIRVLAEILKKAVVFDISRYLSSFPKSRLDIQPNHATSHHGRPSFGEVLFGFTSQESSSISASVGVPKQSNKMKHIPLNGDAGSYCSPRHSNQENWPETDLDESDKYPYQFTTEVIRLLSLFLQILGPHCSLKDLCERISPEYNIRFPTLREGGFQTLVIYLNNLILPMLFRGCAGRKGIFHFFSCLS</sequence>
<dbReference type="WBParaSite" id="SCUD_0002032201-mRNA-1">
    <property type="protein sequence ID" value="SCUD_0002032201-mRNA-1"/>
    <property type="gene ID" value="SCUD_0002032201"/>
</dbReference>
<keyword evidence="2" id="KW-1185">Reference proteome</keyword>
<name>A0A183KZ22_9TREM</name>
<evidence type="ECO:0000313" key="2">
    <source>
        <dbReference type="Proteomes" id="UP000279833"/>
    </source>
</evidence>
<dbReference type="EMBL" id="UZAK01044050">
    <property type="protein sequence ID" value="VDP71821.1"/>
    <property type="molecule type" value="Genomic_DNA"/>
</dbReference>
<reference evidence="3" key="1">
    <citation type="submission" date="2016-06" db="UniProtKB">
        <authorList>
            <consortium name="WormBaseParasite"/>
        </authorList>
    </citation>
    <scope>IDENTIFICATION</scope>
</reference>
<proteinExistence type="predicted"/>
<evidence type="ECO:0000313" key="3">
    <source>
        <dbReference type="WBParaSite" id="SCUD_0002032201-mRNA-1"/>
    </source>
</evidence>
<dbReference type="Proteomes" id="UP000279833">
    <property type="component" value="Unassembled WGS sequence"/>
</dbReference>
<evidence type="ECO:0000313" key="1">
    <source>
        <dbReference type="EMBL" id="VDP71821.1"/>
    </source>
</evidence>
<accession>A0A183KZ22</accession>
<reference evidence="1 2" key="2">
    <citation type="submission" date="2018-11" db="EMBL/GenBank/DDBJ databases">
        <authorList>
            <consortium name="Pathogen Informatics"/>
        </authorList>
    </citation>
    <scope>NUCLEOTIDE SEQUENCE [LARGE SCALE GENOMIC DNA]</scope>
    <source>
        <strain evidence="1">Dakar</strain>
        <strain evidence="2">Dakar, Senegal</strain>
    </source>
</reference>
<organism evidence="3">
    <name type="scientific">Schistosoma curassoni</name>
    <dbReference type="NCBI Taxonomy" id="6186"/>
    <lineage>
        <taxon>Eukaryota</taxon>
        <taxon>Metazoa</taxon>
        <taxon>Spiralia</taxon>
        <taxon>Lophotrochozoa</taxon>
        <taxon>Platyhelminthes</taxon>
        <taxon>Trematoda</taxon>
        <taxon>Digenea</taxon>
        <taxon>Strigeidida</taxon>
        <taxon>Schistosomatoidea</taxon>
        <taxon>Schistosomatidae</taxon>
        <taxon>Schistosoma</taxon>
    </lineage>
</organism>
<protein>
    <submittedName>
        <fullName evidence="3">Mon2_C domain-containing protein</fullName>
    </submittedName>
</protein>
<dbReference type="AlphaFoldDB" id="A0A183KZ22"/>
<dbReference type="STRING" id="6186.A0A183KZ22"/>
<gene>
    <name evidence="1" type="ORF">SCUD_LOCUS20319</name>
</gene>